<dbReference type="EMBL" id="FLUV01001071">
    <property type="protein sequence ID" value="SBW22380.1"/>
    <property type="molecule type" value="Genomic_DNA"/>
</dbReference>
<dbReference type="InterPro" id="IPR000914">
    <property type="entry name" value="SBP_5_dom"/>
</dbReference>
<dbReference type="PANTHER" id="PTHR30290:SF83">
    <property type="entry name" value="ABC TRANSPORTER SUBSTRATE-BINDING PROTEIN"/>
    <property type="match status" value="1"/>
</dbReference>
<organism evidence="2 3">
    <name type="scientific">Candidatus Protofrankia californiensis</name>
    <dbReference type="NCBI Taxonomy" id="1839754"/>
    <lineage>
        <taxon>Bacteria</taxon>
        <taxon>Bacillati</taxon>
        <taxon>Actinomycetota</taxon>
        <taxon>Actinomycetes</taxon>
        <taxon>Frankiales</taxon>
        <taxon>Frankiaceae</taxon>
        <taxon>Protofrankia</taxon>
    </lineage>
</organism>
<name>A0A1C3NXV7_9ACTN</name>
<keyword evidence="3" id="KW-1185">Reference proteome</keyword>
<dbReference type="PIRSF" id="PIRSF002741">
    <property type="entry name" value="MppA"/>
    <property type="match status" value="1"/>
</dbReference>
<evidence type="ECO:0000259" key="1">
    <source>
        <dbReference type="Pfam" id="PF00496"/>
    </source>
</evidence>
<dbReference type="InterPro" id="IPR039424">
    <property type="entry name" value="SBP_5"/>
</dbReference>
<gene>
    <name evidence="2" type="ORF">FDG2_2548</name>
</gene>
<reference evidence="3" key="1">
    <citation type="submission" date="2016-02" db="EMBL/GenBank/DDBJ databases">
        <authorList>
            <person name="Wibberg D."/>
        </authorList>
    </citation>
    <scope>NUCLEOTIDE SEQUENCE [LARGE SCALE GENOMIC DNA]</scope>
</reference>
<dbReference type="Pfam" id="PF00496">
    <property type="entry name" value="SBP_bac_5"/>
    <property type="match status" value="1"/>
</dbReference>
<proteinExistence type="predicted"/>
<accession>A0A1C3NXV7</accession>
<evidence type="ECO:0000313" key="3">
    <source>
        <dbReference type="Proteomes" id="UP000199013"/>
    </source>
</evidence>
<dbReference type="GO" id="GO:0043190">
    <property type="term" value="C:ATP-binding cassette (ABC) transporter complex"/>
    <property type="evidence" value="ECO:0007669"/>
    <property type="project" value="InterPro"/>
</dbReference>
<dbReference type="CDD" id="cd08506">
    <property type="entry name" value="PBP2_clavulanate_OppA2"/>
    <property type="match status" value="1"/>
</dbReference>
<dbReference type="GO" id="GO:0015833">
    <property type="term" value="P:peptide transport"/>
    <property type="evidence" value="ECO:0007669"/>
    <property type="project" value="TreeGrafter"/>
</dbReference>
<dbReference type="SUPFAM" id="SSF53850">
    <property type="entry name" value="Periplasmic binding protein-like II"/>
    <property type="match status" value="1"/>
</dbReference>
<sequence length="608" mass="64405">MLGWLAVVGCGPAGKGLTQVVGRTMPRCCPIIRVGTVTAVLGLLLAACTGGGGGQQTPSDPSGPPAAIGNRVIAVSPRDGGTLRVLATTDCDSWDPQRTSSTRCWNQQRWISRQLVTYAPSPGVVKLAGDLATDVPSSKDLRTWTYTIREGLTFEDGVPITSRDVKYGIERAFATDVISGGSGEVVELLQDENNPYRGPYSDPTPDRLGLASVTTPDDRTITFRLNRPFADWNLVMASPVSTPVPRAHDTGTGYGARPVASGPYKIENYRPGESLTLVRNPQWNPRTDPNRPAHPDRIVERTGLAATDVDSRILTDQADVSADQSGVGAEAAARISANPGLRAARTTSEATGGLRYLAVLTKVTPLDNVACRNAVVWALDKKAQQTARGGPLLGGDIASTMLTPPVRFFSWFDLFPSPGSTGNIARARAELNTCGQPNGFATTLATRSDPLSLAQAEAVRTSLARVGITVTVEKLDDAGYAAALDSPERVHSMKYGLALAAGAGTRPTPYAFLAPLAAGSAIQPRHNTNIAELDLSAVDQHLDQGIRTADGEDAASVWTETDRAVVGSAAYIPLLYDRALNVYSSRLTNIHYSPGYMMTDFASLGVVP</sequence>
<dbReference type="GO" id="GO:0042597">
    <property type="term" value="C:periplasmic space"/>
    <property type="evidence" value="ECO:0007669"/>
    <property type="project" value="UniProtKB-ARBA"/>
</dbReference>
<protein>
    <submittedName>
        <fullName evidence="2">ABC transporter periplasmic protein</fullName>
    </submittedName>
</protein>
<dbReference type="AlphaFoldDB" id="A0A1C3NXV7"/>
<feature type="domain" description="Solute-binding protein family 5" evidence="1">
    <location>
        <begin position="127"/>
        <end position="520"/>
    </location>
</feature>
<dbReference type="Gene3D" id="3.10.105.10">
    <property type="entry name" value="Dipeptide-binding Protein, Domain 3"/>
    <property type="match status" value="1"/>
</dbReference>
<dbReference type="PANTHER" id="PTHR30290">
    <property type="entry name" value="PERIPLASMIC BINDING COMPONENT OF ABC TRANSPORTER"/>
    <property type="match status" value="1"/>
</dbReference>
<dbReference type="Gene3D" id="3.40.190.10">
    <property type="entry name" value="Periplasmic binding protein-like II"/>
    <property type="match status" value="1"/>
</dbReference>
<dbReference type="GO" id="GO:1904680">
    <property type="term" value="F:peptide transmembrane transporter activity"/>
    <property type="evidence" value="ECO:0007669"/>
    <property type="project" value="TreeGrafter"/>
</dbReference>
<evidence type="ECO:0000313" key="2">
    <source>
        <dbReference type="EMBL" id="SBW22380.1"/>
    </source>
</evidence>
<dbReference type="Proteomes" id="UP000199013">
    <property type="component" value="Unassembled WGS sequence"/>
</dbReference>
<dbReference type="InterPro" id="IPR030678">
    <property type="entry name" value="Peptide/Ni-bd"/>
</dbReference>